<feature type="transmembrane region" description="Helical" evidence="9">
    <location>
        <begin position="417"/>
        <end position="435"/>
    </location>
</feature>
<dbReference type="CDD" id="cd17502">
    <property type="entry name" value="MFS_Azr1_MDR_like"/>
    <property type="match status" value="1"/>
</dbReference>
<dbReference type="AlphaFoldDB" id="A0A0A0R711"/>
<keyword evidence="4" id="KW-1003">Cell membrane</keyword>
<feature type="transmembrane region" description="Helical" evidence="9">
    <location>
        <begin position="177"/>
        <end position="198"/>
    </location>
</feature>
<feature type="transmembrane region" description="Helical" evidence="9">
    <location>
        <begin position="153"/>
        <end position="171"/>
    </location>
</feature>
<feature type="transmembrane region" description="Helical" evidence="9">
    <location>
        <begin position="281"/>
        <end position="303"/>
    </location>
</feature>
<dbReference type="PROSITE" id="PS50850">
    <property type="entry name" value="MFS"/>
    <property type="match status" value="1"/>
</dbReference>
<evidence type="ECO:0000256" key="5">
    <source>
        <dbReference type="ARBA" id="ARBA00022692"/>
    </source>
</evidence>
<name>A0A0A0R711_9ACTN</name>
<accession>A0A0A0R711</accession>
<dbReference type="PANTHER" id="PTHR23501:SF197">
    <property type="entry name" value="COMD"/>
    <property type="match status" value="1"/>
</dbReference>
<keyword evidence="6 9" id="KW-1133">Transmembrane helix</keyword>
<feature type="transmembrane region" description="Helical" evidence="9">
    <location>
        <begin position="92"/>
        <end position="109"/>
    </location>
</feature>
<protein>
    <submittedName>
        <fullName evidence="11">ChaJ</fullName>
    </submittedName>
</protein>
<evidence type="ECO:0000256" key="6">
    <source>
        <dbReference type="ARBA" id="ARBA00022989"/>
    </source>
</evidence>
<evidence type="ECO:0000313" key="11">
    <source>
        <dbReference type="EMBL" id="AIU99190.1"/>
    </source>
</evidence>
<feature type="region of interest" description="Disordered" evidence="8">
    <location>
        <begin position="498"/>
        <end position="552"/>
    </location>
</feature>
<keyword evidence="3" id="KW-0813">Transport</keyword>
<dbReference type="InterPro" id="IPR020846">
    <property type="entry name" value="MFS_dom"/>
</dbReference>
<feature type="transmembrane region" description="Helical" evidence="9">
    <location>
        <begin position="121"/>
        <end position="141"/>
    </location>
</feature>
<evidence type="ECO:0000256" key="9">
    <source>
        <dbReference type="SAM" id="Phobius"/>
    </source>
</evidence>
<evidence type="ECO:0000256" key="2">
    <source>
        <dbReference type="ARBA" id="ARBA00007520"/>
    </source>
</evidence>
<comment type="subcellular location">
    <subcellularLocation>
        <location evidence="1">Cell membrane</location>
        <topology evidence="1">Multi-pass membrane protein</topology>
    </subcellularLocation>
</comment>
<dbReference type="PRINTS" id="PR01036">
    <property type="entry name" value="TCRTETB"/>
</dbReference>
<evidence type="ECO:0000256" key="3">
    <source>
        <dbReference type="ARBA" id="ARBA00022448"/>
    </source>
</evidence>
<feature type="transmembrane region" description="Helical" evidence="9">
    <location>
        <begin position="315"/>
        <end position="333"/>
    </location>
</feature>
<keyword evidence="5 9" id="KW-0812">Transmembrane</keyword>
<feature type="transmembrane region" description="Helical" evidence="9">
    <location>
        <begin position="61"/>
        <end position="80"/>
    </location>
</feature>
<feature type="transmembrane region" description="Helical" evidence="9">
    <location>
        <begin position="345"/>
        <end position="366"/>
    </location>
</feature>
<feature type="transmembrane region" description="Helical" evidence="9">
    <location>
        <begin position="372"/>
        <end position="396"/>
    </location>
</feature>
<gene>
    <name evidence="11" type="primary">chaJ</name>
</gene>
<feature type="transmembrane region" description="Helical" evidence="9">
    <location>
        <begin position="210"/>
        <end position="232"/>
    </location>
</feature>
<comment type="similarity">
    <text evidence="2">Belongs to the major facilitator superfamily. TCR/Tet family.</text>
</comment>
<evidence type="ECO:0000256" key="4">
    <source>
        <dbReference type="ARBA" id="ARBA00022475"/>
    </source>
</evidence>
<dbReference type="Gene3D" id="1.20.1720.10">
    <property type="entry name" value="Multidrug resistance protein D"/>
    <property type="match status" value="1"/>
</dbReference>
<dbReference type="Pfam" id="PF07690">
    <property type="entry name" value="MFS_1"/>
    <property type="match status" value="2"/>
</dbReference>
<dbReference type="FunFam" id="1.20.1720.10:FF:000004">
    <property type="entry name" value="EmrB/QacA family drug resistance transporter"/>
    <property type="match status" value="1"/>
</dbReference>
<dbReference type="EMBL" id="KM264312">
    <property type="protein sequence ID" value="AIU99190.1"/>
    <property type="molecule type" value="Genomic_DNA"/>
</dbReference>
<organism evidence="11">
    <name type="scientific">Streptomyces chattanoogensis</name>
    <dbReference type="NCBI Taxonomy" id="66876"/>
    <lineage>
        <taxon>Bacteria</taxon>
        <taxon>Bacillati</taxon>
        <taxon>Actinomycetota</taxon>
        <taxon>Actinomycetes</taxon>
        <taxon>Kitasatosporales</taxon>
        <taxon>Streptomycetaceae</taxon>
        <taxon>Streptomyces</taxon>
    </lineage>
</organism>
<keyword evidence="7 9" id="KW-0472">Membrane</keyword>
<feature type="transmembrane region" description="Helical" evidence="9">
    <location>
        <begin position="238"/>
        <end position="260"/>
    </location>
</feature>
<dbReference type="InterPro" id="IPR011701">
    <property type="entry name" value="MFS"/>
</dbReference>
<evidence type="ECO:0000259" key="10">
    <source>
        <dbReference type="PROSITE" id="PS50850"/>
    </source>
</evidence>
<reference evidence="11" key="1">
    <citation type="submission" date="2014-08" db="EMBL/GenBank/DDBJ databases">
        <title>Characterization of a cryptic gene cluster for angucycline antibiotics by genome mining.</title>
        <authorList>
            <person name="Zhou Z."/>
            <person name="Xu Q."/>
        </authorList>
    </citation>
    <scope>NUCLEOTIDE SEQUENCE</scope>
    <source>
        <strain evidence="11">L10</strain>
    </source>
</reference>
<proteinExistence type="inferred from homology"/>
<sequence>MDQVRSEEGLPSEESPPQLRGGRLYLVLSAAVIAMLLGSLDGTILGTAMPRIVGELGDVDLLSWVVTAYMLAIAISTPVWGKVSDMWGRKGAFMVSVAVFLLGSILSGLSQSVMELVAFRVLQGLGGGGLMVGAMAVIGTVIPLRQQGRYQGVISAVMGLAMISGPLFGGIITDRLGWRWCFYVNVPLGVAGILMMSVLRLPRQRSRARIDYGGVMLLTVAIMAAVLVTTWGGRDYSWGSPMVLTLIGVAVLAVAALLYVERRVAEPMLPLGLFASRNFSLVTVIGFLLGCVMTSGITFLPIFQQVVQGASATNSGLLLLPMFGSMVIVSAFMGRVITNTGRYKAFIVSGGVLLAVATLLLSRMTIGTAPALSAVFMAVLGAGIGLLTQTTILVSLQSADARNIGVASSTATLARTLGSSVGVAVSGTMFASGVARVPGGDSAARPDPAVLQKLPHAARTAYEHGVVDGTGRVFLLAGVLSLFAVVAALLVREVPLRASDGPQSEPADSPGTVGLDATSSDLADSGAAEPRGAEGSPRPDRRGTRTDASALD</sequence>
<feature type="transmembrane region" description="Helical" evidence="9">
    <location>
        <begin position="473"/>
        <end position="491"/>
    </location>
</feature>
<evidence type="ECO:0000256" key="1">
    <source>
        <dbReference type="ARBA" id="ARBA00004651"/>
    </source>
</evidence>
<dbReference type="SUPFAM" id="SSF103473">
    <property type="entry name" value="MFS general substrate transporter"/>
    <property type="match status" value="1"/>
</dbReference>
<evidence type="ECO:0000256" key="8">
    <source>
        <dbReference type="SAM" id="MobiDB-lite"/>
    </source>
</evidence>
<evidence type="ECO:0000256" key="7">
    <source>
        <dbReference type="ARBA" id="ARBA00023136"/>
    </source>
</evidence>
<feature type="transmembrane region" description="Helical" evidence="9">
    <location>
        <begin position="24"/>
        <end position="49"/>
    </location>
</feature>
<dbReference type="GO" id="GO:0022857">
    <property type="term" value="F:transmembrane transporter activity"/>
    <property type="evidence" value="ECO:0007669"/>
    <property type="project" value="InterPro"/>
</dbReference>
<dbReference type="InterPro" id="IPR036259">
    <property type="entry name" value="MFS_trans_sf"/>
</dbReference>
<feature type="domain" description="Major facilitator superfamily (MFS) profile" evidence="10">
    <location>
        <begin position="27"/>
        <end position="496"/>
    </location>
</feature>
<dbReference type="GO" id="GO:0005886">
    <property type="term" value="C:plasma membrane"/>
    <property type="evidence" value="ECO:0007669"/>
    <property type="project" value="UniProtKB-SubCell"/>
</dbReference>
<dbReference type="PANTHER" id="PTHR23501">
    <property type="entry name" value="MAJOR FACILITATOR SUPERFAMILY"/>
    <property type="match status" value="1"/>
</dbReference>
<dbReference type="Gene3D" id="1.20.1250.20">
    <property type="entry name" value="MFS general substrate transporter like domains"/>
    <property type="match status" value="1"/>
</dbReference>